<protein>
    <submittedName>
        <fullName evidence="1">Uncharacterized protein</fullName>
    </submittedName>
</protein>
<accession>A0AA88P765</accession>
<organism evidence="1 2">
    <name type="scientific">Cirrhinus molitorella</name>
    <name type="common">mud carp</name>
    <dbReference type="NCBI Taxonomy" id="172907"/>
    <lineage>
        <taxon>Eukaryota</taxon>
        <taxon>Metazoa</taxon>
        <taxon>Chordata</taxon>
        <taxon>Craniata</taxon>
        <taxon>Vertebrata</taxon>
        <taxon>Euteleostomi</taxon>
        <taxon>Actinopterygii</taxon>
        <taxon>Neopterygii</taxon>
        <taxon>Teleostei</taxon>
        <taxon>Ostariophysi</taxon>
        <taxon>Cypriniformes</taxon>
        <taxon>Cyprinidae</taxon>
        <taxon>Labeoninae</taxon>
        <taxon>Labeonini</taxon>
        <taxon>Cirrhinus</taxon>
    </lineage>
</organism>
<comment type="caution">
    <text evidence="1">The sequence shown here is derived from an EMBL/GenBank/DDBJ whole genome shotgun (WGS) entry which is preliminary data.</text>
</comment>
<reference evidence="1" key="1">
    <citation type="submission" date="2023-08" db="EMBL/GenBank/DDBJ databases">
        <title>Chromosome-level Genome Assembly of mud carp (Cirrhinus molitorella).</title>
        <authorList>
            <person name="Liu H."/>
        </authorList>
    </citation>
    <scope>NUCLEOTIDE SEQUENCE</scope>
    <source>
        <strain evidence="1">Prfri</strain>
        <tissue evidence="1">Muscle</tissue>
    </source>
</reference>
<name>A0AA88P765_9TELE</name>
<sequence>MRVFSNCRERVLTLEAAFHVSEEPQWEWRTLVVAVLDLSAVVNGLLSNTGAISETGTINRPPHFGLWCVQGRGLSPSVCWAISMETAERKSWAPEAPLSHRSLSSSLRMHLCSVSQMESKCP</sequence>
<dbReference type="Proteomes" id="UP001187343">
    <property type="component" value="Unassembled WGS sequence"/>
</dbReference>
<keyword evidence="2" id="KW-1185">Reference proteome</keyword>
<gene>
    <name evidence="1" type="ORF">Q8A67_022610</name>
</gene>
<dbReference type="EMBL" id="JAUYZG010000022">
    <property type="protein sequence ID" value="KAK2872713.1"/>
    <property type="molecule type" value="Genomic_DNA"/>
</dbReference>
<dbReference type="AlphaFoldDB" id="A0AA88P765"/>
<evidence type="ECO:0000313" key="2">
    <source>
        <dbReference type="Proteomes" id="UP001187343"/>
    </source>
</evidence>
<evidence type="ECO:0000313" key="1">
    <source>
        <dbReference type="EMBL" id="KAK2872713.1"/>
    </source>
</evidence>
<proteinExistence type="predicted"/>